<reference evidence="9 10" key="1">
    <citation type="submission" date="2021-04" db="EMBL/GenBank/DDBJ databases">
        <title>Pseudomonas boanensis sp. nov., a bacterium isolated from river water used for household purposes in Boane District, Mozambique.</title>
        <authorList>
            <person name="Nicklasson M."/>
            <person name="Martin-Rodriguez A.J."/>
            <person name="Thorell K."/>
            <person name="Neves L."/>
            <person name="Mussagy A."/>
            <person name="Rydberg H.A."/>
            <person name="Hernroth B."/>
            <person name="Svensson-Stadler L."/>
            <person name="Sjoling A."/>
        </authorList>
    </citation>
    <scope>NUCLEOTIDE SEQUENCE [LARGE SCALE GENOMIC DNA]</scope>
    <source>
        <strain evidence="9 10">DB1</strain>
    </source>
</reference>
<evidence type="ECO:0000313" key="10">
    <source>
        <dbReference type="Proteomes" id="UP001519667"/>
    </source>
</evidence>
<dbReference type="PANTHER" id="PTHR43300:SF12">
    <property type="entry name" value="CHLORAMPHENICOL ACETYLTRANSFERASE"/>
    <property type="match status" value="1"/>
</dbReference>
<evidence type="ECO:0000256" key="7">
    <source>
        <dbReference type="ARBA" id="ARBA00023315"/>
    </source>
</evidence>
<keyword evidence="6" id="KW-0046">Antibiotic resistance</keyword>
<proteinExistence type="inferred from homology"/>
<dbReference type="SUPFAM" id="SSF51161">
    <property type="entry name" value="Trimeric LpxA-like enzymes"/>
    <property type="match status" value="1"/>
</dbReference>
<dbReference type="Proteomes" id="UP001519667">
    <property type="component" value="Unassembled WGS sequence"/>
</dbReference>
<dbReference type="RefSeq" id="WP_215371973.1">
    <property type="nucleotide sequence ID" value="NZ_JAGTIS010000002.1"/>
</dbReference>
<gene>
    <name evidence="9" type="ORF">J7302_06445</name>
</gene>
<comment type="similarity">
    <text evidence="1">Belongs to the transferase hexapeptide repeat family.</text>
</comment>
<dbReference type="EC" id="2.3.1.28" evidence="2"/>
<dbReference type="CDD" id="cd03349">
    <property type="entry name" value="LbH_XAT"/>
    <property type="match status" value="1"/>
</dbReference>
<organism evidence="9 10">
    <name type="scientific">Metapseudomonas boanensis</name>
    <dbReference type="NCBI Taxonomy" id="2822138"/>
    <lineage>
        <taxon>Bacteria</taxon>
        <taxon>Pseudomonadati</taxon>
        <taxon>Pseudomonadota</taxon>
        <taxon>Gammaproteobacteria</taxon>
        <taxon>Pseudomonadales</taxon>
        <taxon>Pseudomonadaceae</taxon>
        <taxon>Metapseudomonas</taxon>
    </lineage>
</organism>
<evidence type="ECO:0000256" key="3">
    <source>
        <dbReference type="ARBA" id="ARBA00020291"/>
    </source>
</evidence>
<dbReference type="Pfam" id="PF00132">
    <property type="entry name" value="Hexapep"/>
    <property type="match status" value="1"/>
</dbReference>
<dbReference type="InterPro" id="IPR018357">
    <property type="entry name" value="Hexapep_transf_CS"/>
</dbReference>
<accession>A0ABS5XDK1</accession>
<evidence type="ECO:0000313" key="9">
    <source>
        <dbReference type="EMBL" id="MBT8765768.1"/>
    </source>
</evidence>
<dbReference type="InterPro" id="IPR011004">
    <property type="entry name" value="Trimer_LpxA-like_sf"/>
</dbReference>
<protein>
    <recommendedName>
        <fullName evidence="3">Chloramphenicol acetyltransferase</fullName>
        <ecNumber evidence="2">2.3.1.28</ecNumber>
    </recommendedName>
</protein>
<dbReference type="EMBL" id="JAGTIS010000002">
    <property type="protein sequence ID" value="MBT8765768.1"/>
    <property type="molecule type" value="Genomic_DNA"/>
</dbReference>
<evidence type="ECO:0000256" key="6">
    <source>
        <dbReference type="ARBA" id="ARBA00023251"/>
    </source>
</evidence>
<dbReference type="InterPro" id="IPR001451">
    <property type="entry name" value="Hexapep"/>
</dbReference>
<sequence length="235" mass="26412">MNHLSKDFWKWTILERKRSMARIPGFNAHWNSIAVNCSFDEYCHLMRESEVSNSSFGRFTRISGGSVTNSKIGSFCAISKGAIVGGGGDHPLDQISFHSIFYMSSKVQHPKIQFTEKQLYDDKLKDVIVENDVWIGSNSVVKSGVKVGTGAVVGNSSLVVKDVPPYAIVGGVPARVIKFRHSDELISELLRSQWWNWSIPQLKVITKHFCQDRSMTVDRFLEIEQEALSIAHPNI</sequence>
<evidence type="ECO:0000256" key="1">
    <source>
        <dbReference type="ARBA" id="ARBA00007274"/>
    </source>
</evidence>
<evidence type="ECO:0000256" key="5">
    <source>
        <dbReference type="ARBA" id="ARBA00022737"/>
    </source>
</evidence>
<keyword evidence="4" id="KW-0808">Transferase</keyword>
<keyword evidence="10" id="KW-1185">Reference proteome</keyword>
<evidence type="ECO:0000256" key="8">
    <source>
        <dbReference type="ARBA" id="ARBA00047633"/>
    </source>
</evidence>
<evidence type="ECO:0000256" key="4">
    <source>
        <dbReference type="ARBA" id="ARBA00022679"/>
    </source>
</evidence>
<dbReference type="Gene3D" id="2.160.10.10">
    <property type="entry name" value="Hexapeptide repeat proteins"/>
    <property type="match status" value="1"/>
</dbReference>
<comment type="caution">
    <text evidence="9">The sequence shown here is derived from an EMBL/GenBank/DDBJ whole genome shotgun (WGS) entry which is preliminary data.</text>
</comment>
<dbReference type="PROSITE" id="PS00101">
    <property type="entry name" value="HEXAPEP_TRANSFERASES"/>
    <property type="match status" value="1"/>
</dbReference>
<dbReference type="InterPro" id="IPR050179">
    <property type="entry name" value="Trans_hexapeptide_repeat"/>
</dbReference>
<keyword evidence="5" id="KW-0677">Repeat</keyword>
<keyword evidence="7" id="KW-0012">Acyltransferase</keyword>
<evidence type="ECO:0000256" key="2">
    <source>
        <dbReference type="ARBA" id="ARBA00013235"/>
    </source>
</evidence>
<name>A0ABS5XDK1_9GAMM</name>
<dbReference type="PANTHER" id="PTHR43300">
    <property type="entry name" value="ACETYLTRANSFERASE"/>
    <property type="match status" value="1"/>
</dbReference>
<comment type="catalytic activity">
    <reaction evidence="8">
        <text>chloramphenicol + acetyl-CoA = chloramphenicol 3-acetate + CoA</text>
        <dbReference type="Rhea" id="RHEA:18421"/>
        <dbReference type="ChEBI" id="CHEBI:16730"/>
        <dbReference type="ChEBI" id="CHEBI:17698"/>
        <dbReference type="ChEBI" id="CHEBI:57287"/>
        <dbReference type="ChEBI" id="CHEBI:57288"/>
        <dbReference type="EC" id="2.3.1.28"/>
    </reaction>
</comment>